<reference evidence="2" key="1">
    <citation type="submission" date="2013-07" db="EMBL/GenBank/DDBJ databases">
        <title>Midgut Transcriptome Profiling of Anoplphora glabripennis, a Lignocellulose Degrading, Wood-Boring Cerambycid.</title>
        <authorList>
            <person name="Scully E.D."/>
            <person name="Hoover K."/>
            <person name="Carlson J.E."/>
            <person name="Tien M."/>
            <person name="Geib S.M."/>
        </authorList>
    </citation>
    <scope>NUCLEOTIDE SEQUENCE</scope>
</reference>
<evidence type="ECO:0000313" key="2">
    <source>
        <dbReference type="EMBL" id="JAB66839.1"/>
    </source>
</evidence>
<dbReference type="EMBL" id="GALX01001627">
    <property type="protein sequence ID" value="JAB66839.1"/>
    <property type="molecule type" value="Transcribed_RNA"/>
</dbReference>
<name>V5GRN7_ANOGL</name>
<dbReference type="AlphaFoldDB" id="V5GRN7"/>
<evidence type="ECO:0000256" key="1">
    <source>
        <dbReference type="SAM" id="SignalP"/>
    </source>
</evidence>
<accession>V5GRN7</accession>
<keyword evidence="1" id="KW-0732">Signal</keyword>
<feature type="chain" id="PRO_5004733715" evidence="1">
    <location>
        <begin position="22"/>
        <end position="207"/>
    </location>
</feature>
<organism evidence="2">
    <name type="scientific">Anoplophora glabripennis</name>
    <name type="common">Asian longhorn beetle</name>
    <name type="synonym">Anoplophora nobilis</name>
    <dbReference type="NCBI Taxonomy" id="217634"/>
    <lineage>
        <taxon>Eukaryota</taxon>
        <taxon>Metazoa</taxon>
        <taxon>Ecdysozoa</taxon>
        <taxon>Arthropoda</taxon>
        <taxon>Hexapoda</taxon>
        <taxon>Insecta</taxon>
        <taxon>Pterygota</taxon>
        <taxon>Neoptera</taxon>
        <taxon>Endopterygota</taxon>
        <taxon>Coleoptera</taxon>
        <taxon>Polyphaga</taxon>
        <taxon>Cucujiformia</taxon>
        <taxon>Chrysomeloidea</taxon>
        <taxon>Cerambycidae</taxon>
        <taxon>Lamiinae</taxon>
        <taxon>Lamiini</taxon>
        <taxon>Anoplophora</taxon>
    </lineage>
</organism>
<sequence length="207" mass="22442">MHSLLLTSIVPLFLLAGVALPGYIPYHMDTAALQPIVTTSQERRICAELCMTGLGGTPCGDDCVDFTPQGLPLQSLNGSTTVKFGVATRHEACIVLCENQLGEPLCHCNETTTGKVAKKPDFMQVCGFFCVRYDYRIYGCQTCSLYKNATEARMLSYVGVSTNSEDDDDGGEGEPVVNWDLWCQNMCQEGNGGAACNCDLLPMSLEI</sequence>
<feature type="signal peptide" evidence="1">
    <location>
        <begin position="1"/>
        <end position="21"/>
    </location>
</feature>
<proteinExistence type="predicted"/>
<protein>
    <submittedName>
        <fullName evidence="2">Uncharacterized protein</fullName>
    </submittedName>
</protein>